<dbReference type="InterPro" id="IPR041577">
    <property type="entry name" value="RT_RNaseH_2"/>
</dbReference>
<comment type="caution">
    <text evidence="8">The sequence shown here is derived from an EMBL/GenBank/DDBJ whole genome shotgun (WGS) entry which is preliminary data.</text>
</comment>
<proteinExistence type="predicted"/>
<dbReference type="GO" id="GO:0003723">
    <property type="term" value="F:RNA binding"/>
    <property type="evidence" value="ECO:0007669"/>
    <property type="project" value="UniProtKB-KW"/>
</dbReference>
<keyword evidence="1" id="KW-0460">Magnesium</keyword>
<keyword evidence="3" id="KW-0229">DNA integration</keyword>
<feature type="compositionally biased region" description="Basic and acidic residues" evidence="4">
    <location>
        <begin position="124"/>
        <end position="156"/>
    </location>
</feature>
<evidence type="ECO:0000256" key="2">
    <source>
        <dbReference type="ARBA" id="ARBA00022884"/>
    </source>
</evidence>
<dbReference type="InterPro" id="IPR043502">
    <property type="entry name" value="DNA/RNA_pol_sf"/>
</dbReference>
<organism evidence="8">
    <name type="scientific">Tanacetum cinerariifolium</name>
    <name type="common">Dalmatian daisy</name>
    <name type="synonym">Chrysanthemum cinerariifolium</name>
    <dbReference type="NCBI Taxonomy" id="118510"/>
    <lineage>
        <taxon>Eukaryota</taxon>
        <taxon>Viridiplantae</taxon>
        <taxon>Streptophyta</taxon>
        <taxon>Embryophyta</taxon>
        <taxon>Tracheophyta</taxon>
        <taxon>Spermatophyta</taxon>
        <taxon>Magnoliopsida</taxon>
        <taxon>eudicotyledons</taxon>
        <taxon>Gunneridae</taxon>
        <taxon>Pentapetalae</taxon>
        <taxon>asterids</taxon>
        <taxon>campanulids</taxon>
        <taxon>Asterales</taxon>
        <taxon>Asteraceae</taxon>
        <taxon>Asteroideae</taxon>
        <taxon>Anthemideae</taxon>
        <taxon>Anthemidinae</taxon>
        <taxon>Tanacetum</taxon>
    </lineage>
</organism>
<feature type="domain" description="Reverse transcriptase/retrotransposon-derived protein RNase H-like" evidence="6">
    <location>
        <begin position="498"/>
        <end position="537"/>
    </location>
</feature>
<dbReference type="GO" id="GO:0006508">
    <property type="term" value="P:proteolysis"/>
    <property type="evidence" value="ECO:0007669"/>
    <property type="project" value="InterPro"/>
</dbReference>
<dbReference type="GO" id="GO:0003964">
    <property type="term" value="F:RNA-directed DNA polymerase activity"/>
    <property type="evidence" value="ECO:0007669"/>
    <property type="project" value="UniProtKB-KW"/>
</dbReference>
<feature type="domain" description="Reverse transcriptase" evidence="5">
    <location>
        <begin position="423"/>
        <end position="497"/>
    </location>
</feature>
<dbReference type="Pfam" id="PF17919">
    <property type="entry name" value="RT_RNaseH_2"/>
    <property type="match status" value="1"/>
</dbReference>
<sequence length="788" mass="90179">MKLRFKLLLGLRPLKNLLEDGRGLDELIWILKWHGCKATIEDYSRKGNRSNQGDITQSCSYKTFRSCGPKEFFGTKDAVGLLTWFESIEYALHINPEIKVNVTSSRPTTIHSVVSMANRLTTDGIKDGTFKKKENVRNKKRPNDPNRNRKRDDRNKIQRTGRNFALIALEQGQRPRQRKSLKPYASNEGNPNQGNNRNPTRSRAFAISAAEASQDPNVVTGTFSLNDHFATVLFDSGADYSLISTNFFPLIDMKTSVIILSYEIKIENDIKVETNKIVQGCTLELEGHTFIIDLIPFGHGSFDVIVGMDWLSKCRAKIVCFEKIVQISLSNEKILEVYGESPEGNLKHLKTMKVDEQKLKDIPIVCNFPGVFPEDLSGLPSSCEVEFHIDLIPGAMPVAKSPYHLAAMEMQELMRYRHFERLTNAPVVSMDLMNRVCKPYLDKFIIVFIDDILIYSKSKEEHEAHLKLILDLLEKEKLFGKFLKCEFWLQDVCFLGHGDEQENAFQTLKNMLSNASILELPEGTDDFVVYCDASNQGKENVVADALSMKEWMKSRRVRALSMTIHSIIKARILEARTKLPRTSTLQQKYCKDWTNSLKEKKMADCTLLNESEQDVLGSTRLVLVAQIEEGYCYVYIVQETTDKIAQIKKRLKTAQDCQKSYVDNRRKPLDFNDSDKVLLKVSPWKGVVRFGKRSKLSPIYIRPFKIVEQVGPVAYRLHLQQELVGIHDTFHVSNLKKCLADIKLHVPLEEIKIDKRLPFVEEPIKVMDRDVKKLKQSEIPIVKVHCNS</sequence>
<feature type="compositionally biased region" description="Low complexity" evidence="4">
    <location>
        <begin position="187"/>
        <end position="199"/>
    </location>
</feature>
<dbReference type="InterPro" id="IPR000477">
    <property type="entry name" value="RT_dom"/>
</dbReference>
<dbReference type="SUPFAM" id="SSF50630">
    <property type="entry name" value="Acid proteases"/>
    <property type="match status" value="1"/>
</dbReference>
<evidence type="ECO:0000259" key="5">
    <source>
        <dbReference type="Pfam" id="PF00078"/>
    </source>
</evidence>
<keyword evidence="8" id="KW-0808">Transferase</keyword>
<dbReference type="Gene3D" id="2.40.70.10">
    <property type="entry name" value="Acid Proteases"/>
    <property type="match status" value="1"/>
</dbReference>
<keyword evidence="8" id="KW-0695">RNA-directed DNA polymerase</keyword>
<dbReference type="GO" id="GO:0015074">
    <property type="term" value="P:DNA integration"/>
    <property type="evidence" value="ECO:0007669"/>
    <property type="project" value="UniProtKB-KW"/>
</dbReference>
<dbReference type="InterPro" id="IPR053134">
    <property type="entry name" value="RNA-dir_DNA_polymerase"/>
</dbReference>
<evidence type="ECO:0000256" key="1">
    <source>
        <dbReference type="ARBA" id="ARBA00022842"/>
    </source>
</evidence>
<keyword evidence="8" id="KW-0548">Nucleotidyltransferase</keyword>
<dbReference type="PANTHER" id="PTHR24559:SF427">
    <property type="entry name" value="RNA-DIRECTED DNA POLYMERASE"/>
    <property type="match status" value="1"/>
</dbReference>
<evidence type="ECO:0000259" key="7">
    <source>
        <dbReference type="Pfam" id="PF24626"/>
    </source>
</evidence>
<dbReference type="InterPro" id="IPR043128">
    <property type="entry name" value="Rev_trsase/Diguanyl_cyclase"/>
</dbReference>
<dbReference type="SUPFAM" id="SSF56672">
    <property type="entry name" value="DNA/RNA polymerases"/>
    <property type="match status" value="1"/>
</dbReference>
<dbReference type="Gene3D" id="3.30.70.270">
    <property type="match status" value="1"/>
</dbReference>
<evidence type="ECO:0000259" key="6">
    <source>
        <dbReference type="Pfam" id="PF17919"/>
    </source>
</evidence>
<evidence type="ECO:0000313" key="8">
    <source>
        <dbReference type="EMBL" id="GEU65950.1"/>
    </source>
</evidence>
<dbReference type="Pfam" id="PF00078">
    <property type="entry name" value="RVT_1"/>
    <property type="match status" value="1"/>
</dbReference>
<accession>A0A6L2LXD4</accession>
<dbReference type="EMBL" id="BKCJ010005296">
    <property type="protein sequence ID" value="GEU65950.1"/>
    <property type="molecule type" value="Genomic_DNA"/>
</dbReference>
<protein>
    <submittedName>
        <fullName evidence="8">Reverse transcriptase domain-containing protein</fullName>
    </submittedName>
</protein>
<gene>
    <name evidence="8" type="ORF">Tci_037928</name>
</gene>
<dbReference type="PROSITE" id="PS00141">
    <property type="entry name" value="ASP_PROTEASE"/>
    <property type="match status" value="1"/>
</dbReference>
<name>A0A6L2LXD4_TANCI</name>
<keyword evidence="2" id="KW-0694">RNA-binding</keyword>
<dbReference type="Pfam" id="PF24626">
    <property type="entry name" value="SH3_Tf2-1"/>
    <property type="match status" value="1"/>
</dbReference>
<feature type="domain" description="Tf2-1-like SH3-like" evidence="7">
    <location>
        <begin position="675"/>
        <end position="738"/>
    </location>
</feature>
<evidence type="ECO:0000256" key="3">
    <source>
        <dbReference type="ARBA" id="ARBA00022908"/>
    </source>
</evidence>
<dbReference type="InterPro" id="IPR056924">
    <property type="entry name" value="SH3_Tf2-1"/>
</dbReference>
<feature type="region of interest" description="Disordered" evidence="4">
    <location>
        <begin position="124"/>
        <end position="200"/>
    </location>
</feature>
<dbReference type="CDD" id="cd01647">
    <property type="entry name" value="RT_LTR"/>
    <property type="match status" value="1"/>
</dbReference>
<reference evidence="8" key="1">
    <citation type="journal article" date="2019" name="Sci. Rep.">
        <title>Draft genome of Tanacetum cinerariifolium, the natural source of mosquito coil.</title>
        <authorList>
            <person name="Yamashiro T."/>
            <person name="Shiraishi A."/>
            <person name="Satake H."/>
            <person name="Nakayama K."/>
        </authorList>
    </citation>
    <scope>NUCLEOTIDE SEQUENCE</scope>
</reference>
<evidence type="ECO:0000256" key="4">
    <source>
        <dbReference type="SAM" id="MobiDB-lite"/>
    </source>
</evidence>
<dbReference type="GO" id="GO:0004190">
    <property type="term" value="F:aspartic-type endopeptidase activity"/>
    <property type="evidence" value="ECO:0007669"/>
    <property type="project" value="InterPro"/>
</dbReference>
<dbReference type="InterPro" id="IPR021109">
    <property type="entry name" value="Peptidase_aspartic_dom_sf"/>
</dbReference>
<dbReference type="Pfam" id="PF08284">
    <property type="entry name" value="RVP_2"/>
    <property type="match status" value="1"/>
</dbReference>
<dbReference type="AlphaFoldDB" id="A0A6L2LXD4"/>
<dbReference type="InterPro" id="IPR001969">
    <property type="entry name" value="Aspartic_peptidase_AS"/>
</dbReference>
<dbReference type="CDD" id="cd00303">
    <property type="entry name" value="retropepsin_like"/>
    <property type="match status" value="1"/>
</dbReference>
<dbReference type="PANTHER" id="PTHR24559">
    <property type="entry name" value="TRANSPOSON TY3-I GAG-POL POLYPROTEIN"/>
    <property type="match status" value="1"/>
</dbReference>